<comment type="subcellular location">
    <subcellularLocation>
        <location evidence="2">Cell membrane</location>
        <topology evidence="2">Multi-pass membrane protein</topology>
    </subcellularLocation>
</comment>
<keyword evidence="11 14" id="KW-1133">Transmembrane helix</keyword>
<keyword evidence="10" id="KW-0067">ATP-binding</keyword>
<evidence type="ECO:0000256" key="1">
    <source>
        <dbReference type="ARBA" id="ARBA00000085"/>
    </source>
</evidence>
<keyword evidence="17" id="KW-1185">Reference proteome</keyword>
<evidence type="ECO:0000256" key="4">
    <source>
        <dbReference type="ARBA" id="ARBA00022475"/>
    </source>
</evidence>
<keyword evidence="6" id="KW-0808">Transferase</keyword>
<evidence type="ECO:0000256" key="8">
    <source>
        <dbReference type="ARBA" id="ARBA00022741"/>
    </source>
</evidence>
<feature type="domain" description="Histidine kinase" evidence="15">
    <location>
        <begin position="138"/>
        <end position="355"/>
    </location>
</feature>
<dbReference type="Pfam" id="PF02518">
    <property type="entry name" value="HATPase_c"/>
    <property type="match status" value="1"/>
</dbReference>
<dbReference type="GO" id="GO:0016036">
    <property type="term" value="P:cellular response to phosphate starvation"/>
    <property type="evidence" value="ECO:0007669"/>
    <property type="project" value="TreeGrafter"/>
</dbReference>
<dbReference type="Pfam" id="PF00512">
    <property type="entry name" value="HisKA"/>
    <property type="match status" value="1"/>
</dbReference>
<organism evidence="16 17">
    <name type="scientific">Paenibacillus agilis</name>
    <dbReference type="NCBI Taxonomy" id="3020863"/>
    <lineage>
        <taxon>Bacteria</taxon>
        <taxon>Bacillati</taxon>
        <taxon>Bacillota</taxon>
        <taxon>Bacilli</taxon>
        <taxon>Bacillales</taxon>
        <taxon>Paenibacillaceae</taxon>
        <taxon>Paenibacillus</taxon>
    </lineage>
</organism>
<dbReference type="GO" id="GO:0004721">
    <property type="term" value="F:phosphoprotein phosphatase activity"/>
    <property type="evidence" value="ECO:0007669"/>
    <property type="project" value="TreeGrafter"/>
</dbReference>
<dbReference type="GO" id="GO:0005524">
    <property type="term" value="F:ATP binding"/>
    <property type="evidence" value="ECO:0007669"/>
    <property type="project" value="UniProtKB-KW"/>
</dbReference>
<keyword evidence="5" id="KW-0597">Phosphoprotein</keyword>
<protein>
    <recommendedName>
        <fullName evidence="3">histidine kinase</fullName>
        <ecNumber evidence="3">2.7.13.3</ecNumber>
    </recommendedName>
</protein>
<dbReference type="SUPFAM" id="SSF55874">
    <property type="entry name" value="ATPase domain of HSP90 chaperone/DNA topoisomerase II/histidine kinase"/>
    <property type="match status" value="1"/>
</dbReference>
<dbReference type="Proteomes" id="UP000318102">
    <property type="component" value="Unassembled WGS sequence"/>
</dbReference>
<reference evidence="16 17" key="1">
    <citation type="submission" date="2019-07" db="EMBL/GenBank/DDBJ databases">
        <authorList>
            <person name="Kim J."/>
        </authorList>
    </citation>
    <scope>NUCLEOTIDE SEQUENCE [LARGE SCALE GENOMIC DNA]</scope>
    <source>
        <strain evidence="16 17">N4</strain>
    </source>
</reference>
<evidence type="ECO:0000256" key="9">
    <source>
        <dbReference type="ARBA" id="ARBA00022777"/>
    </source>
</evidence>
<keyword evidence="7 14" id="KW-0812">Transmembrane</keyword>
<dbReference type="InterPro" id="IPR005467">
    <property type="entry name" value="His_kinase_dom"/>
</dbReference>
<accession>A0A559J478</accession>
<dbReference type="PRINTS" id="PR00344">
    <property type="entry name" value="BCTRLSENSOR"/>
</dbReference>
<evidence type="ECO:0000313" key="16">
    <source>
        <dbReference type="EMBL" id="TVX94687.1"/>
    </source>
</evidence>
<evidence type="ECO:0000256" key="14">
    <source>
        <dbReference type="SAM" id="Phobius"/>
    </source>
</evidence>
<evidence type="ECO:0000256" key="2">
    <source>
        <dbReference type="ARBA" id="ARBA00004651"/>
    </source>
</evidence>
<evidence type="ECO:0000256" key="10">
    <source>
        <dbReference type="ARBA" id="ARBA00022840"/>
    </source>
</evidence>
<evidence type="ECO:0000313" key="17">
    <source>
        <dbReference type="Proteomes" id="UP000318102"/>
    </source>
</evidence>
<dbReference type="InterPro" id="IPR003661">
    <property type="entry name" value="HisK_dim/P_dom"/>
</dbReference>
<keyword evidence="12" id="KW-0902">Two-component regulatory system</keyword>
<evidence type="ECO:0000259" key="15">
    <source>
        <dbReference type="PROSITE" id="PS50109"/>
    </source>
</evidence>
<dbReference type="EMBL" id="VNJK01000001">
    <property type="protein sequence ID" value="TVX94687.1"/>
    <property type="molecule type" value="Genomic_DNA"/>
</dbReference>
<dbReference type="Gene3D" id="1.10.287.130">
    <property type="match status" value="1"/>
</dbReference>
<keyword evidence="9 16" id="KW-0418">Kinase</keyword>
<dbReference type="InterPro" id="IPR050351">
    <property type="entry name" value="BphY/WalK/GraS-like"/>
</dbReference>
<sequence>MKKVKRNTAVLFIRDRLPYLVTGIVIIVFGAALMIIDKARLRKGINDTDTTMYFIIVALFFICVWLVVDYIRQRIYYQQVSMAIECSGELQAAAIVQSTVTQEQRLAVRLLEQQQTTYLNELRNFRRQQEIHNHFVLQWVHHMKTPVSVMDLLMQEALQQMPYTEQEQHQFVSNMKDEAERMTKGLEMLLYSARIDKFEFDLHIKRIAIHDLIRDVIIAHKRLCIRHSITPQIDGEAWVETDIKWMTFVLNQLVSNAIKYSKGISGSKRLTFQMKQTANEVKLSVIDEGIGIPSHDLPRVFDPFFTGENGRAAEESTGMGLYLAQQVCHRLGHRLNVRSEEGSGTTFTVSFETKSIQRLD</sequence>
<evidence type="ECO:0000256" key="12">
    <source>
        <dbReference type="ARBA" id="ARBA00023012"/>
    </source>
</evidence>
<evidence type="ECO:0000256" key="13">
    <source>
        <dbReference type="ARBA" id="ARBA00023136"/>
    </source>
</evidence>
<evidence type="ECO:0000256" key="6">
    <source>
        <dbReference type="ARBA" id="ARBA00022679"/>
    </source>
</evidence>
<dbReference type="OrthoDB" id="9780487at2"/>
<dbReference type="AlphaFoldDB" id="A0A559J478"/>
<dbReference type="SUPFAM" id="SSF47384">
    <property type="entry name" value="Homodimeric domain of signal transducing histidine kinase"/>
    <property type="match status" value="1"/>
</dbReference>
<gene>
    <name evidence="16" type="ORF">FPZ44_10910</name>
</gene>
<evidence type="ECO:0000256" key="3">
    <source>
        <dbReference type="ARBA" id="ARBA00012438"/>
    </source>
</evidence>
<feature type="transmembrane region" description="Helical" evidence="14">
    <location>
        <begin position="16"/>
        <end position="36"/>
    </location>
</feature>
<dbReference type="PANTHER" id="PTHR45453">
    <property type="entry name" value="PHOSPHATE REGULON SENSOR PROTEIN PHOR"/>
    <property type="match status" value="1"/>
</dbReference>
<feature type="transmembrane region" description="Helical" evidence="14">
    <location>
        <begin position="51"/>
        <end position="71"/>
    </location>
</feature>
<keyword evidence="4" id="KW-1003">Cell membrane</keyword>
<dbReference type="Gene3D" id="3.30.565.10">
    <property type="entry name" value="Histidine kinase-like ATPase, C-terminal domain"/>
    <property type="match status" value="1"/>
</dbReference>
<name>A0A559J478_9BACL</name>
<dbReference type="InterPro" id="IPR036097">
    <property type="entry name" value="HisK_dim/P_sf"/>
</dbReference>
<dbReference type="PROSITE" id="PS50109">
    <property type="entry name" value="HIS_KIN"/>
    <property type="match status" value="1"/>
</dbReference>
<keyword evidence="8" id="KW-0547">Nucleotide-binding</keyword>
<dbReference type="SMART" id="SM00388">
    <property type="entry name" value="HisKA"/>
    <property type="match status" value="1"/>
</dbReference>
<dbReference type="PANTHER" id="PTHR45453:SF2">
    <property type="entry name" value="HISTIDINE KINASE"/>
    <property type="match status" value="1"/>
</dbReference>
<evidence type="ECO:0000256" key="7">
    <source>
        <dbReference type="ARBA" id="ARBA00022692"/>
    </source>
</evidence>
<comment type="catalytic activity">
    <reaction evidence="1">
        <text>ATP + protein L-histidine = ADP + protein N-phospho-L-histidine.</text>
        <dbReference type="EC" id="2.7.13.3"/>
    </reaction>
</comment>
<dbReference type="InterPro" id="IPR036890">
    <property type="entry name" value="HATPase_C_sf"/>
</dbReference>
<evidence type="ECO:0000256" key="5">
    <source>
        <dbReference type="ARBA" id="ARBA00022553"/>
    </source>
</evidence>
<dbReference type="InterPro" id="IPR003594">
    <property type="entry name" value="HATPase_dom"/>
</dbReference>
<dbReference type="GO" id="GO:0005886">
    <property type="term" value="C:plasma membrane"/>
    <property type="evidence" value="ECO:0007669"/>
    <property type="project" value="UniProtKB-SubCell"/>
</dbReference>
<dbReference type="GO" id="GO:0000155">
    <property type="term" value="F:phosphorelay sensor kinase activity"/>
    <property type="evidence" value="ECO:0007669"/>
    <property type="project" value="InterPro"/>
</dbReference>
<dbReference type="InterPro" id="IPR004358">
    <property type="entry name" value="Sig_transdc_His_kin-like_C"/>
</dbReference>
<dbReference type="SMART" id="SM00387">
    <property type="entry name" value="HATPase_c"/>
    <property type="match status" value="1"/>
</dbReference>
<dbReference type="EC" id="2.7.13.3" evidence="3"/>
<proteinExistence type="predicted"/>
<evidence type="ECO:0000256" key="11">
    <source>
        <dbReference type="ARBA" id="ARBA00022989"/>
    </source>
</evidence>
<comment type="caution">
    <text evidence="16">The sequence shown here is derived from an EMBL/GenBank/DDBJ whole genome shotgun (WGS) entry which is preliminary data.</text>
</comment>
<keyword evidence="13 14" id="KW-0472">Membrane</keyword>